<name>A0A9W6LIX5_9ACTN</name>
<dbReference type="EMBL" id="BSDT01000001">
    <property type="protein sequence ID" value="GLI44399.1"/>
    <property type="molecule type" value="Genomic_DNA"/>
</dbReference>
<dbReference type="SUPFAM" id="SSF51735">
    <property type="entry name" value="NAD(P)-binding Rossmann-fold domains"/>
    <property type="match status" value="1"/>
</dbReference>
<accession>A0A9W6LIX5</accession>
<dbReference type="AlphaFoldDB" id="A0A9W6LIX5"/>
<dbReference type="CDD" id="cd12166">
    <property type="entry name" value="2-Hacid_dh_7"/>
    <property type="match status" value="1"/>
</dbReference>
<dbReference type="Gene3D" id="3.40.50.720">
    <property type="entry name" value="NAD(P)-binding Rossmann-like Domain"/>
    <property type="match status" value="2"/>
</dbReference>
<dbReference type="PANTHER" id="PTHR43333:SF1">
    <property type="entry name" value="D-ISOMER SPECIFIC 2-HYDROXYACID DEHYDROGENASE NAD-BINDING DOMAIN-CONTAINING PROTEIN"/>
    <property type="match status" value="1"/>
</dbReference>
<keyword evidence="1" id="KW-0560">Oxidoreductase</keyword>
<sequence>MAVKVWIAHEEGRALLGPLPEGVEVEVYDGRGDYPSDPASLDFWVPPFLAQSKVTTPLRDMASLKAIQLLSAGAEVWVPAVPPGVQLCDARGVHTGVTAEWTIGAVIASMRGFDVFARKQSRHEWKVEWTTTVVGKRALVVGAGDIGEKVAEVLTVLGVEVEKVARRGRPGVHPIDAIETLLPEFDVVVLILPLTDATRGLVDAKFLSRMKDGALLVNAARGPIVDTDALVAEVASGRLRCAVDVVDPEPLPADHPLWDLEGALITPHAGASVDGTLDRAYAPIGAQIRRFAAGEPLENVVSDGY</sequence>
<keyword evidence="5" id="KW-1185">Reference proteome</keyword>
<feature type="domain" description="D-isomer specific 2-hydroxyacid dehydrogenase NAD-binding" evidence="3">
    <location>
        <begin position="104"/>
        <end position="270"/>
    </location>
</feature>
<protein>
    <submittedName>
        <fullName evidence="4">Phosphoglycerate dehydrogenase</fullName>
    </submittedName>
</protein>
<reference evidence="4" key="1">
    <citation type="submission" date="2022-12" db="EMBL/GenBank/DDBJ databases">
        <title>Reference genome sequencing for broad-spectrum identification of bacterial and archaeal isolates by mass spectrometry.</title>
        <authorList>
            <person name="Sekiguchi Y."/>
            <person name="Tourlousse D.M."/>
        </authorList>
    </citation>
    <scope>NUCLEOTIDE SEQUENCE</scope>
    <source>
        <strain evidence="4">LLR39Z86</strain>
    </source>
</reference>
<comment type="caution">
    <text evidence="4">The sequence shown here is derived from an EMBL/GenBank/DDBJ whole genome shotgun (WGS) entry which is preliminary data.</text>
</comment>
<dbReference type="InterPro" id="IPR036291">
    <property type="entry name" value="NAD(P)-bd_dom_sf"/>
</dbReference>
<dbReference type="Pfam" id="PF02826">
    <property type="entry name" value="2-Hacid_dh_C"/>
    <property type="match status" value="1"/>
</dbReference>
<dbReference type="PROSITE" id="PS00671">
    <property type="entry name" value="D_2_HYDROXYACID_DH_3"/>
    <property type="match status" value="1"/>
</dbReference>
<evidence type="ECO:0000313" key="4">
    <source>
        <dbReference type="EMBL" id="GLI44399.1"/>
    </source>
</evidence>
<evidence type="ECO:0000256" key="2">
    <source>
        <dbReference type="ARBA" id="ARBA00023027"/>
    </source>
</evidence>
<evidence type="ECO:0000259" key="3">
    <source>
        <dbReference type="Pfam" id="PF02826"/>
    </source>
</evidence>
<dbReference type="InterPro" id="IPR006140">
    <property type="entry name" value="D-isomer_DH_NAD-bd"/>
</dbReference>
<dbReference type="GO" id="GO:0051287">
    <property type="term" value="F:NAD binding"/>
    <property type="evidence" value="ECO:0007669"/>
    <property type="project" value="InterPro"/>
</dbReference>
<dbReference type="InterPro" id="IPR029753">
    <property type="entry name" value="D-isomer_DH_CS"/>
</dbReference>
<organism evidence="4 5">
    <name type="scientific">Glycomyces algeriensis</name>
    <dbReference type="NCBI Taxonomy" id="256037"/>
    <lineage>
        <taxon>Bacteria</taxon>
        <taxon>Bacillati</taxon>
        <taxon>Actinomycetota</taxon>
        <taxon>Actinomycetes</taxon>
        <taxon>Glycomycetales</taxon>
        <taxon>Glycomycetaceae</taxon>
        <taxon>Glycomyces</taxon>
    </lineage>
</organism>
<proteinExistence type="predicted"/>
<evidence type="ECO:0000313" key="5">
    <source>
        <dbReference type="Proteomes" id="UP001144313"/>
    </source>
</evidence>
<dbReference type="GO" id="GO:0016616">
    <property type="term" value="F:oxidoreductase activity, acting on the CH-OH group of donors, NAD or NADP as acceptor"/>
    <property type="evidence" value="ECO:0007669"/>
    <property type="project" value="UniProtKB-ARBA"/>
</dbReference>
<gene>
    <name evidence="4" type="primary">serA</name>
    <name evidence="4" type="ORF">GALLR39Z86_42490</name>
</gene>
<evidence type="ECO:0000256" key="1">
    <source>
        <dbReference type="ARBA" id="ARBA00023002"/>
    </source>
</evidence>
<dbReference type="PANTHER" id="PTHR43333">
    <property type="entry name" value="2-HACID_DH_C DOMAIN-CONTAINING PROTEIN"/>
    <property type="match status" value="1"/>
</dbReference>
<keyword evidence="2" id="KW-0520">NAD</keyword>
<dbReference type="Proteomes" id="UP001144313">
    <property type="component" value="Unassembled WGS sequence"/>
</dbReference>